<dbReference type="InterPro" id="IPR017853">
    <property type="entry name" value="GH"/>
</dbReference>
<dbReference type="SMART" id="SM00812">
    <property type="entry name" value="Alpha_L_fucos"/>
    <property type="match status" value="1"/>
</dbReference>
<comment type="function">
    <text evidence="1">Alpha-L-fucosidase is responsible for hydrolyzing the alpha-1,6-linked fucose joined to the reducing-end N-acetylglucosamine of the carbohydrate moieties of glycoproteins.</text>
</comment>
<gene>
    <name evidence="9" type="ORF">NH26_24740</name>
</gene>
<dbReference type="Gene3D" id="3.20.20.80">
    <property type="entry name" value="Glycosidases"/>
    <property type="match status" value="1"/>
</dbReference>
<evidence type="ECO:0000256" key="2">
    <source>
        <dbReference type="ARBA" id="ARBA00007951"/>
    </source>
</evidence>
<dbReference type="PANTHER" id="PTHR10030:SF37">
    <property type="entry name" value="ALPHA-L-FUCOSIDASE-RELATED"/>
    <property type="match status" value="1"/>
</dbReference>
<evidence type="ECO:0000259" key="8">
    <source>
        <dbReference type="Pfam" id="PF16757"/>
    </source>
</evidence>
<evidence type="ECO:0000256" key="3">
    <source>
        <dbReference type="ARBA" id="ARBA00012662"/>
    </source>
</evidence>
<keyword evidence="5" id="KW-0378">Hydrolase</keyword>
<dbReference type="AlphaFoldDB" id="A0A1S1YSM3"/>
<dbReference type="PROSITE" id="PS51257">
    <property type="entry name" value="PROKAR_LIPOPROTEIN"/>
    <property type="match status" value="1"/>
</dbReference>
<dbReference type="GO" id="GO:0004560">
    <property type="term" value="F:alpha-L-fucosidase activity"/>
    <property type="evidence" value="ECO:0007669"/>
    <property type="project" value="InterPro"/>
</dbReference>
<feature type="domain" description="Glycoside hydrolase family 29 N-terminal" evidence="7">
    <location>
        <begin position="34"/>
        <end position="381"/>
    </location>
</feature>
<dbReference type="Proteomes" id="UP000179797">
    <property type="component" value="Unassembled WGS sequence"/>
</dbReference>
<dbReference type="OrthoDB" id="107551at2"/>
<evidence type="ECO:0000313" key="10">
    <source>
        <dbReference type="Proteomes" id="UP000179797"/>
    </source>
</evidence>
<dbReference type="InterPro" id="IPR057739">
    <property type="entry name" value="Glyco_hydro_29_N"/>
</dbReference>
<evidence type="ECO:0000256" key="6">
    <source>
        <dbReference type="ARBA" id="ARBA00023295"/>
    </source>
</evidence>
<sequence length="499" mass="56657">MKKIIYKTVISSLVLGVLGCSQIIKKENKEETKFHELSYEEMTASKSKAIEDFNDAKYGMFIHWGLYSIPAGIWKGKKMEELTGPRVAEWIQYGARIPRAEYAKLADQFNPVDFDAEAIVKLAKQAGMKYIVLGAKHHDGFAMYDSKVSKFDVIDATPYSKDIIQQLYDACQKHDIGFGLYYSHNIDWMDGNDCGYAEYKTTGLEMNKKAQRKMGVNSWDPSPNTFSEYLDNKAYPQVKELLTKFPNMKMLWYDMGHYVTPEQSHKFYKIAYDLQPNLLINSRVGNGLGDFDIPGDNKIPKVHLAITKPWQTVGTTNNSWGYKSYDNDWKSVKELLFWVTEIVSKGGNYMLNIGPKASGEVPQQSVENLLAVGEWLKVNGEAIYDTDKWTVTHEGPTNLEMNGTVARAKKEMKIEFTSEDFWYTKKGNSLYAIALEYPKEKILLKSVVGEVATVESVTMLGHDKPLTWRQTKEGLVVNLDNTVINSNGYALKINLSNSL</sequence>
<dbReference type="GO" id="GO:0016139">
    <property type="term" value="P:glycoside catabolic process"/>
    <property type="evidence" value="ECO:0007669"/>
    <property type="project" value="TreeGrafter"/>
</dbReference>
<dbReference type="SUPFAM" id="SSF51445">
    <property type="entry name" value="(Trans)glycosidases"/>
    <property type="match status" value="1"/>
</dbReference>
<dbReference type="PRINTS" id="PR00741">
    <property type="entry name" value="GLHYDRLASE29"/>
</dbReference>
<reference evidence="9 10" key="1">
    <citation type="journal article" date="2012" name="Int. J. Syst. Evol. Microbiol.">
        <title>Flammeovirga pacifica sp. nov., isolated from deep-sea sediment.</title>
        <authorList>
            <person name="Xu H."/>
            <person name="Fu Y."/>
            <person name="Yang N."/>
            <person name="Ding Z."/>
            <person name="Lai Q."/>
            <person name="Zeng R."/>
        </authorList>
    </citation>
    <scope>NUCLEOTIDE SEQUENCE [LARGE SCALE GENOMIC DNA]</scope>
    <source>
        <strain evidence="10">DSM 24597 / LMG 26175 / WPAGA1</strain>
    </source>
</reference>
<dbReference type="InterPro" id="IPR013780">
    <property type="entry name" value="Glyco_hydro_b"/>
</dbReference>
<dbReference type="STRING" id="915059.NH26_24740"/>
<dbReference type="GO" id="GO:0005764">
    <property type="term" value="C:lysosome"/>
    <property type="evidence" value="ECO:0007669"/>
    <property type="project" value="TreeGrafter"/>
</dbReference>
<dbReference type="PIRSF" id="PIRSF001092">
    <property type="entry name" value="Alpha-L-fucosidase"/>
    <property type="match status" value="1"/>
</dbReference>
<evidence type="ECO:0000256" key="4">
    <source>
        <dbReference type="ARBA" id="ARBA00022729"/>
    </source>
</evidence>
<dbReference type="Pfam" id="PF16757">
    <property type="entry name" value="Fucosidase_C"/>
    <property type="match status" value="1"/>
</dbReference>
<accession>A0A1S1YSM3</accession>
<keyword evidence="6" id="KW-0326">Glycosidase</keyword>
<dbReference type="GO" id="GO:0006004">
    <property type="term" value="P:fucose metabolic process"/>
    <property type="evidence" value="ECO:0007669"/>
    <property type="project" value="InterPro"/>
</dbReference>
<feature type="domain" description="Alpha-L-fucosidase C-terminal" evidence="8">
    <location>
        <begin position="417"/>
        <end position="493"/>
    </location>
</feature>
<dbReference type="EMBL" id="JRYR02000003">
    <property type="protein sequence ID" value="OHX63805.1"/>
    <property type="molecule type" value="Genomic_DNA"/>
</dbReference>
<dbReference type="Pfam" id="PF01120">
    <property type="entry name" value="Alpha_L_fucos"/>
    <property type="match status" value="1"/>
</dbReference>
<protein>
    <recommendedName>
        <fullName evidence="3">alpha-L-fucosidase</fullName>
        <ecNumber evidence="3">3.2.1.51</ecNumber>
    </recommendedName>
</protein>
<dbReference type="Gene3D" id="2.60.40.1180">
    <property type="entry name" value="Golgi alpha-mannosidase II"/>
    <property type="match status" value="1"/>
</dbReference>
<keyword evidence="4" id="KW-0732">Signal</keyword>
<proteinExistence type="inferred from homology"/>
<evidence type="ECO:0000256" key="1">
    <source>
        <dbReference type="ARBA" id="ARBA00004071"/>
    </source>
</evidence>
<keyword evidence="10" id="KW-1185">Reference proteome</keyword>
<dbReference type="InterPro" id="IPR031919">
    <property type="entry name" value="Fucosidase_C"/>
</dbReference>
<dbReference type="InterPro" id="IPR000933">
    <property type="entry name" value="Glyco_hydro_29"/>
</dbReference>
<dbReference type="RefSeq" id="WP_052432295.1">
    <property type="nucleotide sequence ID" value="NZ_JRYR02000003.1"/>
</dbReference>
<dbReference type="EC" id="3.2.1.51" evidence="3"/>
<evidence type="ECO:0000313" key="9">
    <source>
        <dbReference type="EMBL" id="OHX63805.1"/>
    </source>
</evidence>
<organism evidence="9 10">
    <name type="scientific">Flammeovirga pacifica</name>
    <dbReference type="NCBI Taxonomy" id="915059"/>
    <lineage>
        <taxon>Bacteria</taxon>
        <taxon>Pseudomonadati</taxon>
        <taxon>Bacteroidota</taxon>
        <taxon>Cytophagia</taxon>
        <taxon>Cytophagales</taxon>
        <taxon>Flammeovirgaceae</taxon>
        <taxon>Flammeovirga</taxon>
    </lineage>
</organism>
<dbReference type="PANTHER" id="PTHR10030">
    <property type="entry name" value="ALPHA-L-FUCOSIDASE"/>
    <property type="match status" value="1"/>
</dbReference>
<evidence type="ECO:0000259" key="7">
    <source>
        <dbReference type="Pfam" id="PF01120"/>
    </source>
</evidence>
<dbReference type="InterPro" id="IPR016286">
    <property type="entry name" value="FUC_metazoa-typ"/>
</dbReference>
<comment type="caution">
    <text evidence="9">The sequence shown here is derived from an EMBL/GenBank/DDBJ whole genome shotgun (WGS) entry which is preliminary data.</text>
</comment>
<comment type="similarity">
    <text evidence="2">Belongs to the glycosyl hydrolase 29 family.</text>
</comment>
<evidence type="ECO:0000256" key="5">
    <source>
        <dbReference type="ARBA" id="ARBA00022801"/>
    </source>
</evidence>
<name>A0A1S1YSM3_FLAPC</name>